<name>A0A4Y7Q914_9AGAM</name>
<organism evidence="2 3">
    <name type="scientific">Rickenella mellea</name>
    <dbReference type="NCBI Taxonomy" id="50990"/>
    <lineage>
        <taxon>Eukaryota</taxon>
        <taxon>Fungi</taxon>
        <taxon>Dikarya</taxon>
        <taxon>Basidiomycota</taxon>
        <taxon>Agaricomycotina</taxon>
        <taxon>Agaricomycetes</taxon>
        <taxon>Hymenochaetales</taxon>
        <taxon>Rickenellaceae</taxon>
        <taxon>Rickenella</taxon>
    </lineage>
</organism>
<dbReference type="VEuPathDB" id="FungiDB:BD410DRAFT_129741"/>
<accession>A0A4Y7Q914</accession>
<dbReference type="EMBL" id="ML170168">
    <property type="protein sequence ID" value="TDL23945.1"/>
    <property type="molecule type" value="Genomic_DNA"/>
</dbReference>
<sequence length="143" mass="15453">MVVRKRTLDFLSVFTGFSVLVSAGELHKPSALFQNPSSLKQRIFKPASDVSDGFDMDPSTLGRLLVRQNTCPAEPDYAAGPVNVVRLEEIAVQLGVVIPETSAIVLVVVQMVKRAARRTRAVHLGIIAAQMEDAALELIPVSS</sequence>
<keyword evidence="1" id="KW-0732">Signal</keyword>
<evidence type="ECO:0000313" key="2">
    <source>
        <dbReference type="EMBL" id="TDL23945.1"/>
    </source>
</evidence>
<evidence type="ECO:0000256" key="1">
    <source>
        <dbReference type="SAM" id="SignalP"/>
    </source>
</evidence>
<proteinExistence type="predicted"/>
<protein>
    <submittedName>
        <fullName evidence="2">Uncharacterized protein</fullName>
    </submittedName>
</protein>
<feature type="chain" id="PRO_5021220714" evidence="1">
    <location>
        <begin position="24"/>
        <end position="143"/>
    </location>
</feature>
<keyword evidence="3" id="KW-1185">Reference proteome</keyword>
<reference evidence="2 3" key="1">
    <citation type="submission" date="2018-06" db="EMBL/GenBank/DDBJ databases">
        <title>A transcriptomic atlas of mushroom development highlights an independent origin of complex multicellularity.</title>
        <authorList>
            <consortium name="DOE Joint Genome Institute"/>
            <person name="Krizsan K."/>
            <person name="Almasi E."/>
            <person name="Merenyi Z."/>
            <person name="Sahu N."/>
            <person name="Viragh M."/>
            <person name="Koszo T."/>
            <person name="Mondo S."/>
            <person name="Kiss B."/>
            <person name="Balint B."/>
            <person name="Kues U."/>
            <person name="Barry K."/>
            <person name="Hegedus J.C."/>
            <person name="Henrissat B."/>
            <person name="Johnson J."/>
            <person name="Lipzen A."/>
            <person name="Ohm R."/>
            <person name="Nagy I."/>
            <person name="Pangilinan J."/>
            <person name="Yan J."/>
            <person name="Xiong Y."/>
            <person name="Grigoriev I.V."/>
            <person name="Hibbett D.S."/>
            <person name="Nagy L.G."/>
        </authorList>
    </citation>
    <scope>NUCLEOTIDE SEQUENCE [LARGE SCALE GENOMIC DNA]</scope>
    <source>
        <strain evidence="2 3">SZMC22713</strain>
    </source>
</reference>
<evidence type="ECO:0000313" key="3">
    <source>
        <dbReference type="Proteomes" id="UP000294933"/>
    </source>
</evidence>
<dbReference type="AlphaFoldDB" id="A0A4Y7Q914"/>
<gene>
    <name evidence="2" type="ORF">BD410DRAFT_129741</name>
</gene>
<feature type="signal peptide" evidence="1">
    <location>
        <begin position="1"/>
        <end position="23"/>
    </location>
</feature>
<dbReference type="Proteomes" id="UP000294933">
    <property type="component" value="Unassembled WGS sequence"/>
</dbReference>